<proteinExistence type="predicted"/>
<accession>A0A0G0PKL3</accession>
<dbReference type="Proteomes" id="UP000034893">
    <property type="component" value="Unassembled WGS sequence"/>
</dbReference>
<sequence length="269" mass="30716">MPFEKIGKIVLDEISQLPLILTFFFIIIFLITISLMIQTKPSLFIWQHIHLLKLIDIPWRFLGVTILSLSFLTAFVAKTIKPGLIFLFLIIFVLVANRNHLRINQILIRDDQFFSSYTGTATQYDEFTPEWRQSTRVPIGFVLGKTVERISGEADIYNVLTKTNRVSFDAEVFTQNVQIRINKFYFPGVSVRDNKNLLFAFNDLTITNPSSLHLEKEQDASGLMLINLAKGKHQVNANFGETPLRLFADYLSLGSLFLAIGVIVTNVKK</sequence>
<keyword evidence="1" id="KW-0472">Membrane</keyword>
<comment type="caution">
    <text evidence="2">The sequence shown here is derived from an EMBL/GenBank/DDBJ whole genome shotgun (WGS) entry which is preliminary data.</text>
</comment>
<feature type="transmembrane region" description="Helical" evidence="1">
    <location>
        <begin position="83"/>
        <end position="101"/>
    </location>
</feature>
<organism evidence="2 3">
    <name type="scientific">Candidatus Curtissbacteria bacterium GW2011_GWC2_38_9</name>
    <dbReference type="NCBI Taxonomy" id="1618414"/>
    <lineage>
        <taxon>Bacteria</taxon>
        <taxon>Candidatus Curtissiibacteriota</taxon>
    </lineage>
</organism>
<feature type="transmembrane region" description="Helical" evidence="1">
    <location>
        <begin position="57"/>
        <end position="77"/>
    </location>
</feature>
<feature type="transmembrane region" description="Helical" evidence="1">
    <location>
        <begin position="17"/>
        <end position="37"/>
    </location>
</feature>
<reference evidence="2 3" key="1">
    <citation type="journal article" date="2015" name="Nature">
        <title>rRNA introns, odd ribosomes, and small enigmatic genomes across a large radiation of phyla.</title>
        <authorList>
            <person name="Brown C.T."/>
            <person name="Hug L.A."/>
            <person name="Thomas B.C."/>
            <person name="Sharon I."/>
            <person name="Castelle C.J."/>
            <person name="Singh A."/>
            <person name="Wilkins M.J."/>
            <person name="Williams K.H."/>
            <person name="Banfield J.F."/>
        </authorList>
    </citation>
    <scope>NUCLEOTIDE SEQUENCE [LARGE SCALE GENOMIC DNA]</scope>
</reference>
<protein>
    <submittedName>
        <fullName evidence="2">Uncharacterized protein</fullName>
    </submittedName>
</protein>
<keyword evidence="1" id="KW-1133">Transmembrane helix</keyword>
<evidence type="ECO:0000256" key="1">
    <source>
        <dbReference type="SAM" id="Phobius"/>
    </source>
</evidence>
<evidence type="ECO:0000313" key="2">
    <source>
        <dbReference type="EMBL" id="KKQ89846.1"/>
    </source>
</evidence>
<keyword evidence="1" id="KW-0812">Transmembrane</keyword>
<dbReference type="AlphaFoldDB" id="A0A0G0PKL3"/>
<gene>
    <name evidence="2" type="ORF">UT12_C0007G0043</name>
</gene>
<evidence type="ECO:0000313" key="3">
    <source>
        <dbReference type="Proteomes" id="UP000034893"/>
    </source>
</evidence>
<name>A0A0G0PKL3_9BACT</name>
<dbReference type="EMBL" id="LBVP01000007">
    <property type="protein sequence ID" value="KKQ89846.1"/>
    <property type="molecule type" value="Genomic_DNA"/>
</dbReference>
<feature type="transmembrane region" description="Helical" evidence="1">
    <location>
        <begin position="247"/>
        <end position="267"/>
    </location>
</feature>